<protein>
    <submittedName>
        <fullName evidence="4">Uncharacterized protein</fullName>
    </submittedName>
</protein>
<proteinExistence type="predicted"/>
<evidence type="ECO:0000313" key="5">
    <source>
        <dbReference type="Proteomes" id="UP000811609"/>
    </source>
</evidence>
<comment type="caution">
    <text evidence="4">The sequence shown here is derived from an EMBL/GenBank/DDBJ whole genome shotgun (WGS) entry which is preliminary data.</text>
</comment>
<evidence type="ECO:0000256" key="3">
    <source>
        <dbReference type="SAM" id="SignalP"/>
    </source>
</evidence>
<evidence type="ECO:0000313" key="4">
    <source>
        <dbReference type="EMBL" id="KAG6659640.1"/>
    </source>
</evidence>
<evidence type="ECO:0000256" key="1">
    <source>
        <dbReference type="SAM" id="MobiDB-lite"/>
    </source>
</evidence>
<feature type="chain" id="PRO_5035865717" evidence="3">
    <location>
        <begin position="27"/>
        <end position="81"/>
    </location>
</feature>
<organism evidence="4 5">
    <name type="scientific">Carya illinoinensis</name>
    <name type="common">Pecan</name>
    <dbReference type="NCBI Taxonomy" id="32201"/>
    <lineage>
        <taxon>Eukaryota</taxon>
        <taxon>Viridiplantae</taxon>
        <taxon>Streptophyta</taxon>
        <taxon>Embryophyta</taxon>
        <taxon>Tracheophyta</taxon>
        <taxon>Spermatophyta</taxon>
        <taxon>Magnoliopsida</taxon>
        <taxon>eudicotyledons</taxon>
        <taxon>Gunneridae</taxon>
        <taxon>Pentapetalae</taxon>
        <taxon>rosids</taxon>
        <taxon>fabids</taxon>
        <taxon>Fagales</taxon>
        <taxon>Juglandaceae</taxon>
        <taxon>Carya</taxon>
    </lineage>
</organism>
<name>A0A8T1QWZ9_CARIL</name>
<keyword evidence="2" id="KW-0812">Transmembrane</keyword>
<dbReference type="Proteomes" id="UP000811609">
    <property type="component" value="Chromosome 3"/>
</dbReference>
<feature type="region of interest" description="Disordered" evidence="1">
    <location>
        <begin position="32"/>
        <end position="52"/>
    </location>
</feature>
<reference evidence="4" key="1">
    <citation type="submission" date="2020-12" db="EMBL/GenBank/DDBJ databases">
        <title>WGS assembly of Carya illinoinensis cv. Pawnee.</title>
        <authorList>
            <person name="Platts A."/>
            <person name="Shu S."/>
            <person name="Wright S."/>
            <person name="Barry K."/>
            <person name="Edger P."/>
            <person name="Pires J.C."/>
            <person name="Schmutz J."/>
        </authorList>
    </citation>
    <scope>NUCLEOTIDE SEQUENCE</scope>
    <source>
        <tissue evidence="4">Leaf</tissue>
    </source>
</reference>
<dbReference type="AlphaFoldDB" id="A0A8T1QWZ9"/>
<keyword evidence="5" id="KW-1185">Reference proteome</keyword>
<dbReference type="EMBL" id="CM031811">
    <property type="protein sequence ID" value="KAG6659640.1"/>
    <property type="molecule type" value="Genomic_DNA"/>
</dbReference>
<sequence length="81" mass="8455">MATRMLGLLFASFCMILAMLVAVGMSDSSWDYVHSPTSSRPPNTDAGPGGSAASCLSPHLLTTALLASLAFLLPFCLSFLC</sequence>
<evidence type="ECO:0000256" key="2">
    <source>
        <dbReference type="SAM" id="Phobius"/>
    </source>
</evidence>
<feature type="signal peptide" evidence="3">
    <location>
        <begin position="1"/>
        <end position="26"/>
    </location>
</feature>
<keyword evidence="2" id="KW-1133">Transmembrane helix</keyword>
<keyword evidence="2" id="KW-0472">Membrane</keyword>
<gene>
    <name evidence="4" type="ORF">CIPAW_03G050000</name>
</gene>
<feature type="transmembrane region" description="Helical" evidence="2">
    <location>
        <begin position="60"/>
        <end position="80"/>
    </location>
</feature>
<accession>A0A8T1QWZ9</accession>
<keyword evidence="3" id="KW-0732">Signal</keyword>